<dbReference type="EMBL" id="LT670817">
    <property type="protein sequence ID" value="SHH77792.1"/>
    <property type="molecule type" value="Genomic_DNA"/>
</dbReference>
<dbReference type="RefSeq" id="WP_154072591.1">
    <property type="nucleotide sequence ID" value="NZ_LT670817.1"/>
</dbReference>
<sequence>MSQTADGPSLIDKLRSFERTTAQGLSSMWGLVLDHLSEKHAKAAGSWAVEQEGGVGRTSDGILVTSKELVMQVLLNADGNYTIEGYQARMNQSIGLIYLGMDWGPEYVKQSTRSNEAIGKVTRREAFERALKETRAALAALPDPGAFDIQEISDVVFAALCNYWFDIPDGEFVRAGGFRLANVLPPGRCPGDYTPPSGYIVHPDPDVLLTFLGQRTGQILREAVGKFVAARRASGNPPLGSITKALFEEFPNSPGDDDLLARTIVGVMMGALPTINGNLVTIVKTWQKTATLLALQAKLKSSTEPDEFVRAHEVIEQPMQETMQMTPTPDALWRMAVKDHTLGTTHPVQVHAGDKIYLSVVRATQEDLGNGITDVHPLFGGNRSVSPHPTHACPGFEMGFGILLGVVYGVVDWRPKTSGG</sequence>
<dbReference type="InterPro" id="IPR036396">
    <property type="entry name" value="Cyt_P450_sf"/>
</dbReference>
<dbReference type="SUPFAM" id="SSF48264">
    <property type="entry name" value="Cytochrome P450"/>
    <property type="match status" value="1"/>
</dbReference>
<accession>A0A1M5VRB4</accession>
<dbReference type="OrthoDB" id="236246at2"/>
<protein>
    <submittedName>
        <fullName evidence="1">Cytochrome P450</fullName>
    </submittedName>
</protein>
<dbReference type="AlphaFoldDB" id="A0A1M5VRB4"/>
<proteinExistence type="predicted"/>
<organism evidence="1 2">
    <name type="scientific">Bradyrhizobium erythrophlei</name>
    <dbReference type="NCBI Taxonomy" id="1437360"/>
    <lineage>
        <taxon>Bacteria</taxon>
        <taxon>Pseudomonadati</taxon>
        <taxon>Pseudomonadota</taxon>
        <taxon>Alphaproteobacteria</taxon>
        <taxon>Hyphomicrobiales</taxon>
        <taxon>Nitrobacteraceae</taxon>
        <taxon>Bradyrhizobium</taxon>
    </lineage>
</organism>
<name>A0A1M5VRB4_9BRAD</name>
<dbReference type="GO" id="GO:0016705">
    <property type="term" value="F:oxidoreductase activity, acting on paired donors, with incorporation or reduction of molecular oxygen"/>
    <property type="evidence" value="ECO:0007669"/>
    <property type="project" value="InterPro"/>
</dbReference>
<dbReference type="Proteomes" id="UP000189796">
    <property type="component" value="Chromosome I"/>
</dbReference>
<evidence type="ECO:0000313" key="2">
    <source>
        <dbReference type="Proteomes" id="UP000189796"/>
    </source>
</evidence>
<gene>
    <name evidence="1" type="ORF">SAMN05443248_6125</name>
</gene>
<reference evidence="1 2" key="1">
    <citation type="submission" date="2016-11" db="EMBL/GenBank/DDBJ databases">
        <authorList>
            <person name="Jaros S."/>
            <person name="Januszkiewicz K."/>
            <person name="Wedrychowicz H."/>
        </authorList>
    </citation>
    <scope>NUCLEOTIDE SEQUENCE [LARGE SCALE GENOMIC DNA]</scope>
    <source>
        <strain evidence="1 2">GAS138</strain>
    </source>
</reference>
<dbReference type="GO" id="GO:0020037">
    <property type="term" value="F:heme binding"/>
    <property type="evidence" value="ECO:0007669"/>
    <property type="project" value="InterPro"/>
</dbReference>
<dbReference type="GO" id="GO:0004497">
    <property type="term" value="F:monooxygenase activity"/>
    <property type="evidence" value="ECO:0007669"/>
    <property type="project" value="InterPro"/>
</dbReference>
<dbReference type="GO" id="GO:0005506">
    <property type="term" value="F:iron ion binding"/>
    <property type="evidence" value="ECO:0007669"/>
    <property type="project" value="InterPro"/>
</dbReference>
<evidence type="ECO:0000313" key="1">
    <source>
        <dbReference type="EMBL" id="SHH77792.1"/>
    </source>
</evidence>
<dbReference type="Gene3D" id="1.10.630.10">
    <property type="entry name" value="Cytochrome P450"/>
    <property type="match status" value="1"/>
</dbReference>